<evidence type="ECO:0000256" key="6">
    <source>
        <dbReference type="SAM" id="MobiDB-lite"/>
    </source>
</evidence>
<dbReference type="InterPro" id="IPR031127">
    <property type="entry name" value="E3_UB_ligase_RBR"/>
</dbReference>
<keyword evidence="2 5" id="KW-0863">Zinc-finger</keyword>
<dbReference type="STRING" id="2004952.A0A2C5ZE74"/>
<dbReference type="PANTHER" id="PTHR11685">
    <property type="entry name" value="RBR FAMILY RING FINGER AND IBR DOMAIN-CONTAINING"/>
    <property type="match status" value="1"/>
</dbReference>
<dbReference type="Pfam" id="PF01485">
    <property type="entry name" value="IBR"/>
    <property type="match status" value="1"/>
</dbReference>
<dbReference type="Proteomes" id="UP000226431">
    <property type="component" value="Unassembled WGS sequence"/>
</dbReference>
<evidence type="ECO:0000313" key="8">
    <source>
        <dbReference type="EMBL" id="PHH78173.1"/>
    </source>
</evidence>
<feature type="compositionally biased region" description="Low complexity" evidence="6">
    <location>
        <begin position="98"/>
        <end position="114"/>
    </location>
</feature>
<feature type="domain" description="RING-type" evidence="7">
    <location>
        <begin position="169"/>
        <end position="213"/>
    </location>
</feature>
<dbReference type="InterPro" id="IPR017907">
    <property type="entry name" value="Znf_RING_CS"/>
</dbReference>
<proteinExistence type="predicted"/>
<dbReference type="GO" id="GO:0004842">
    <property type="term" value="F:ubiquitin-protein transferase activity"/>
    <property type="evidence" value="ECO:0007669"/>
    <property type="project" value="InterPro"/>
</dbReference>
<dbReference type="Gene3D" id="3.30.40.10">
    <property type="entry name" value="Zinc/RING finger domain, C3HC4 (zinc finger)"/>
    <property type="match status" value="1"/>
</dbReference>
<name>A0A2C5ZE74_9HYPO</name>
<keyword evidence="9" id="KW-1185">Reference proteome</keyword>
<dbReference type="InterPro" id="IPR001841">
    <property type="entry name" value="Znf_RING"/>
</dbReference>
<keyword evidence="4" id="KW-0862">Zinc</keyword>
<evidence type="ECO:0000256" key="2">
    <source>
        <dbReference type="ARBA" id="ARBA00022771"/>
    </source>
</evidence>
<dbReference type="InterPro" id="IPR002867">
    <property type="entry name" value="IBR_dom"/>
</dbReference>
<evidence type="ECO:0000256" key="3">
    <source>
        <dbReference type="ARBA" id="ARBA00022786"/>
    </source>
</evidence>
<dbReference type="PROSITE" id="PS00518">
    <property type="entry name" value="ZF_RING_1"/>
    <property type="match status" value="1"/>
</dbReference>
<evidence type="ECO:0000313" key="9">
    <source>
        <dbReference type="Proteomes" id="UP000226431"/>
    </source>
</evidence>
<keyword evidence="1" id="KW-0479">Metal-binding</keyword>
<organism evidence="8 9">
    <name type="scientific">Ophiocordyceps camponoti-rufipedis</name>
    <dbReference type="NCBI Taxonomy" id="2004952"/>
    <lineage>
        <taxon>Eukaryota</taxon>
        <taxon>Fungi</taxon>
        <taxon>Dikarya</taxon>
        <taxon>Ascomycota</taxon>
        <taxon>Pezizomycotina</taxon>
        <taxon>Sordariomycetes</taxon>
        <taxon>Hypocreomycetidae</taxon>
        <taxon>Hypocreales</taxon>
        <taxon>Ophiocordycipitaceae</taxon>
        <taxon>Ophiocordyceps</taxon>
    </lineage>
</organism>
<protein>
    <recommendedName>
        <fullName evidence="7">RING-type domain-containing protein</fullName>
    </recommendedName>
</protein>
<evidence type="ECO:0000256" key="5">
    <source>
        <dbReference type="PROSITE-ProRule" id="PRU00175"/>
    </source>
</evidence>
<dbReference type="CDD" id="cd20335">
    <property type="entry name" value="BRcat_RBR"/>
    <property type="match status" value="1"/>
</dbReference>
<gene>
    <name evidence="8" type="ORF">CDD80_7258</name>
</gene>
<accession>A0A2C5ZE74</accession>
<dbReference type="PROSITE" id="PS50089">
    <property type="entry name" value="ZF_RING_2"/>
    <property type="match status" value="1"/>
</dbReference>
<sequence>MDEQSLQLILQLEGENIEQLKGNLKGKQRDGEASDFEIALRTYQESLDAARTQLQDRLICQSIARAVAADAAVIQACAGEEAQAVQDRRLAVNLSGNASTRTAPAPTPGTAASTKQSKALDGDLLRRLERLNVSSAVIGTDIGGESSSWAKTRDPGRTADGEREETEACLICGDELVLSRLSQVPCSHRYCSVCLNSLFQSASVDESLFPPRCCSKPIPVDSYLDTLSTKIVATFKAKQIEFTTQNRTYCHRPKCSTFIPPQCIKNQLGKCISCNEKTCTICKGAPHENEDCPKDAGVQELLLLAREIGWQQCPLHLSSRVLLPLWQEVEDLRMRALG</sequence>
<dbReference type="InterPro" id="IPR013083">
    <property type="entry name" value="Znf_RING/FYVE/PHD"/>
</dbReference>
<dbReference type="OrthoDB" id="10009520at2759"/>
<evidence type="ECO:0000259" key="7">
    <source>
        <dbReference type="PROSITE" id="PS50089"/>
    </source>
</evidence>
<dbReference type="GO" id="GO:0008270">
    <property type="term" value="F:zinc ion binding"/>
    <property type="evidence" value="ECO:0007669"/>
    <property type="project" value="UniProtKB-KW"/>
</dbReference>
<feature type="region of interest" description="Disordered" evidence="6">
    <location>
        <begin position="97"/>
        <end position="118"/>
    </location>
</feature>
<dbReference type="GO" id="GO:0016567">
    <property type="term" value="P:protein ubiquitination"/>
    <property type="evidence" value="ECO:0007669"/>
    <property type="project" value="InterPro"/>
</dbReference>
<keyword evidence="3" id="KW-0833">Ubl conjugation pathway</keyword>
<dbReference type="SUPFAM" id="SSF57850">
    <property type="entry name" value="RING/U-box"/>
    <property type="match status" value="1"/>
</dbReference>
<reference evidence="8 9" key="1">
    <citation type="submission" date="2017-06" db="EMBL/GenBank/DDBJ databases">
        <title>Ant-infecting Ophiocordyceps genomes reveal a high diversity of potential behavioral manipulation genes and a possible major role for enterotoxins.</title>
        <authorList>
            <person name="De Bekker C."/>
            <person name="Evans H.C."/>
            <person name="Brachmann A."/>
            <person name="Hughes D.P."/>
        </authorList>
    </citation>
    <scope>NUCLEOTIDE SEQUENCE [LARGE SCALE GENOMIC DNA]</scope>
    <source>
        <strain evidence="8 9">Map16</strain>
    </source>
</reference>
<comment type="caution">
    <text evidence="8">The sequence shown here is derived from an EMBL/GenBank/DDBJ whole genome shotgun (WGS) entry which is preliminary data.</text>
</comment>
<evidence type="ECO:0000256" key="1">
    <source>
        <dbReference type="ARBA" id="ARBA00022723"/>
    </source>
</evidence>
<evidence type="ECO:0000256" key="4">
    <source>
        <dbReference type="ARBA" id="ARBA00022833"/>
    </source>
</evidence>
<dbReference type="EMBL" id="NJES01000089">
    <property type="protein sequence ID" value="PHH78173.1"/>
    <property type="molecule type" value="Genomic_DNA"/>
</dbReference>
<dbReference type="SMART" id="SM00647">
    <property type="entry name" value="IBR"/>
    <property type="match status" value="1"/>
</dbReference>
<dbReference type="AlphaFoldDB" id="A0A2C5ZE74"/>